<dbReference type="InterPro" id="IPR014746">
    <property type="entry name" value="Gln_synth/guanido_kin_cat_dom"/>
</dbReference>
<protein>
    <recommendedName>
        <fullName evidence="1">Glutamine synthetase</fullName>
    </recommendedName>
</protein>
<dbReference type="Gene3D" id="3.10.20.70">
    <property type="entry name" value="Glutamine synthetase, N-terminal domain"/>
    <property type="match status" value="1"/>
</dbReference>
<dbReference type="InterPro" id="IPR036651">
    <property type="entry name" value="Gln_synt_N_sf"/>
</dbReference>
<dbReference type="GO" id="GO:0006542">
    <property type="term" value="P:glutamine biosynthetic process"/>
    <property type="evidence" value="ECO:0007669"/>
    <property type="project" value="InterPro"/>
</dbReference>
<keyword evidence="7" id="KW-1185">Reference proteome</keyword>
<sequence length="444" mass="49442">MDALPIAPYIPQHVKELLNVSIKLIRFQYIDYSGILRCRVLTASFCLEQDQNVKFVGTGPAALYASYVEGTDTTPVAAACRLVPDWSSFRVCTYAARHASVMCRIYETLNSFGFRRCPRTCLYKVLEIAEKELRCTFLGGYEIEVVFMDVTKSPPTPFKNVVEWSLMEGLRGRPIEILEQIAESLEAANISVQQLHTEGSQGLFEITTGPLRLMEATDALVYTHETIKTICDKHGLVATCFPKPSAAKGLVGQHLHLSISSLENDPIEARTVDAYIAGILSHLRAICAFTLPSHDSYTRVQDRRGTNGTWVTWGTEFRDVPLRKIESTHWEIRCMDGTANVYLAVAALIAAGIDGIRSGRKLSWGDSQKSPSLMTDSAREELGIKTRLPLSLKEALGAIKTDLTLSSTMSQSLVEKYIKIKTEEAESLEKMSPEERTELGIKYF</sequence>
<gene>
    <name evidence="6" type="ORF">K469DRAFT_724147</name>
</gene>
<comment type="similarity">
    <text evidence="3 4">Belongs to the glutamine synthetase family.</text>
</comment>
<evidence type="ECO:0000256" key="1">
    <source>
        <dbReference type="ARBA" id="ARBA00021364"/>
    </source>
</evidence>
<reference evidence="6" key="1">
    <citation type="journal article" date="2020" name="Stud. Mycol.">
        <title>101 Dothideomycetes genomes: a test case for predicting lifestyles and emergence of pathogens.</title>
        <authorList>
            <person name="Haridas S."/>
            <person name="Albert R."/>
            <person name="Binder M."/>
            <person name="Bloem J."/>
            <person name="Labutti K."/>
            <person name="Salamov A."/>
            <person name="Andreopoulos B."/>
            <person name="Baker S."/>
            <person name="Barry K."/>
            <person name="Bills G."/>
            <person name="Bluhm B."/>
            <person name="Cannon C."/>
            <person name="Castanera R."/>
            <person name="Culley D."/>
            <person name="Daum C."/>
            <person name="Ezra D."/>
            <person name="Gonzalez J."/>
            <person name="Henrissat B."/>
            <person name="Kuo A."/>
            <person name="Liang C."/>
            <person name="Lipzen A."/>
            <person name="Lutzoni F."/>
            <person name="Magnuson J."/>
            <person name="Mondo S."/>
            <person name="Nolan M."/>
            <person name="Ohm R."/>
            <person name="Pangilinan J."/>
            <person name="Park H.-J."/>
            <person name="Ramirez L."/>
            <person name="Alfaro M."/>
            <person name="Sun H."/>
            <person name="Tritt A."/>
            <person name="Yoshinaga Y."/>
            <person name="Zwiers L.-H."/>
            <person name="Turgeon B."/>
            <person name="Goodwin S."/>
            <person name="Spatafora J."/>
            <person name="Crous P."/>
            <person name="Grigoriev I."/>
        </authorList>
    </citation>
    <scope>NUCLEOTIDE SEQUENCE</scope>
    <source>
        <strain evidence="6">CBS 207.26</strain>
    </source>
</reference>
<dbReference type="PROSITE" id="PS51987">
    <property type="entry name" value="GS_CATALYTIC"/>
    <property type="match status" value="1"/>
</dbReference>
<dbReference type="SUPFAM" id="SSF55931">
    <property type="entry name" value="Glutamine synthetase/guanido kinase"/>
    <property type="match status" value="1"/>
</dbReference>
<dbReference type="Proteomes" id="UP000800200">
    <property type="component" value="Unassembled WGS sequence"/>
</dbReference>
<dbReference type="Gene3D" id="3.30.590.10">
    <property type="entry name" value="Glutamine synthetase/guanido kinase, catalytic domain"/>
    <property type="match status" value="1"/>
</dbReference>
<dbReference type="PANTHER" id="PTHR43785:SF2">
    <property type="entry name" value="TYPE-1 GLUTAMINE SYNTHETASE 1"/>
    <property type="match status" value="1"/>
</dbReference>
<dbReference type="SUPFAM" id="SSF54368">
    <property type="entry name" value="Glutamine synthetase, N-terminal domain"/>
    <property type="match status" value="1"/>
</dbReference>
<dbReference type="Pfam" id="PF00120">
    <property type="entry name" value="Gln-synt_C"/>
    <property type="match status" value="1"/>
</dbReference>
<name>A0A6A6DAY5_9PEZI</name>
<dbReference type="SMART" id="SM01230">
    <property type="entry name" value="Gln-synt_C"/>
    <property type="match status" value="1"/>
</dbReference>
<evidence type="ECO:0000256" key="2">
    <source>
        <dbReference type="ARBA" id="ARBA00022598"/>
    </source>
</evidence>
<evidence type="ECO:0000259" key="5">
    <source>
        <dbReference type="PROSITE" id="PS51987"/>
    </source>
</evidence>
<feature type="domain" description="GS catalytic" evidence="5">
    <location>
        <begin position="118"/>
        <end position="444"/>
    </location>
</feature>
<evidence type="ECO:0000256" key="4">
    <source>
        <dbReference type="RuleBase" id="RU000384"/>
    </source>
</evidence>
<dbReference type="PANTHER" id="PTHR43785">
    <property type="entry name" value="GAMMA-GLUTAMYLPUTRESCINE SYNTHETASE"/>
    <property type="match status" value="1"/>
</dbReference>
<dbReference type="OrthoDB" id="3364440at2759"/>
<dbReference type="GO" id="GO:0004356">
    <property type="term" value="F:glutamine synthetase activity"/>
    <property type="evidence" value="ECO:0007669"/>
    <property type="project" value="InterPro"/>
</dbReference>
<keyword evidence="2" id="KW-0436">Ligase</keyword>
<dbReference type="EMBL" id="ML994735">
    <property type="protein sequence ID" value="KAF2175359.1"/>
    <property type="molecule type" value="Genomic_DNA"/>
</dbReference>
<evidence type="ECO:0000313" key="6">
    <source>
        <dbReference type="EMBL" id="KAF2175359.1"/>
    </source>
</evidence>
<proteinExistence type="inferred from homology"/>
<dbReference type="AlphaFoldDB" id="A0A6A6DAY5"/>
<dbReference type="InterPro" id="IPR008146">
    <property type="entry name" value="Gln_synth_cat_dom"/>
</dbReference>
<accession>A0A6A6DAY5</accession>
<evidence type="ECO:0000256" key="3">
    <source>
        <dbReference type="PROSITE-ProRule" id="PRU01331"/>
    </source>
</evidence>
<evidence type="ECO:0000313" key="7">
    <source>
        <dbReference type="Proteomes" id="UP000800200"/>
    </source>
</evidence>
<organism evidence="6 7">
    <name type="scientific">Zopfia rhizophila CBS 207.26</name>
    <dbReference type="NCBI Taxonomy" id="1314779"/>
    <lineage>
        <taxon>Eukaryota</taxon>
        <taxon>Fungi</taxon>
        <taxon>Dikarya</taxon>
        <taxon>Ascomycota</taxon>
        <taxon>Pezizomycotina</taxon>
        <taxon>Dothideomycetes</taxon>
        <taxon>Dothideomycetes incertae sedis</taxon>
        <taxon>Zopfiaceae</taxon>
        <taxon>Zopfia</taxon>
    </lineage>
</organism>